<feature type="region of interest" description="Disordered" evidence="2">
    <location>
        <begin position="297"/>
        <end position="337"/>
    </location>
</feature>
<feature type="region of interest" description="Disordered" evidence="2">
    <location>
        <begin position="224"/>
        <end position="283"/>
    </location>
</feature>
<gene>
    <name evidence="3" type="ORF">KFL_004650110</name>
</gene>
<feature type="coiled-coil region" evidence="1">
    <location>
        <begin position="147"/>
        <end position="214"/>
    </location>
</feature>
<dbReference type="Proteomes" id="UP000054558">
    <property type="component" value="Unassembled WGS sequence"/>
</dbReference>
<evidence type="ECO:0000256" key="2">
    <source>
        <dbReference type="SAM" id="MobiDB-lite"/>
    </source>
</evidence>
<accession>A0A1Y1IJF9</accession>
<protein>
    <submittedName>
        <fullName evidence="3">Uncharacterized protein</fullName>
    </submittedName>
</protein>
<feature type="compositionally biased region" description="Basic and acidic residues" evidence="2">
    <location>
        <begin position="980"/>
        <end position="990"/>
    </location>
</feature>
<feature type="compositionally biased region" description="Basic and acidic residues" evidence="2">
    <location>
        <begin position="658"/>
        <end position="667"/>
    </location>
</feature>
<feature type="compositionally biased region" description="Gly residues" evidence="2">
    <location>
        <begin position="933"/>
        <end position="947"/>
    </location>
</feature>
<feature type="compositionally biased region" description="Low complexity" evidence="2">
    <location>
        <begin position="644"/>
        <end position="657"/>
    </location>
</feature>
<dbReference type="OrthoDB" id="2441233at2759"/>
<feature type="region of interest" description="Disordered" evidence="2">
    <location>
        <begin position="644"/>
        <end position="711"/>
    </location>
</feature>
<evidence type="ECO:0000256" key="1">
    <source>
        <dbReference type="SAM" id="Coils"/>
    </source>
</evidence>
<reference evidence="3 4" key="1">
    <citation type="journal article" date="2014" name="Nat. Commun.">
        <title>Klebsormidium flaccidum genome reveals primary factors for plant terrestrial adaptation.</title>
        <authorList>
            <person name="Hori K."/>
            <person name="Maruyama F."/>
            <person name="Fujisawa T."/>
            <person name="Togashi T."/>
            <person name="Yamamoto N."/>
            <person name="Seo M."/>
            <person name="Sato S."/>
            <person name="Yamada T."/>
            <person name="Mori H."/>
            <person name="Tajima N."/>
            <person name="Moriyama T."/>
            <person name="Ikeuchi M."/>
            <person name="Watanabe M."/>
            <person name="Wada H."/>
            <person name="Kobayashi K."/>
            <person name="Saito M."/>
            <person name="Masuda T."/>
            <person name="Sasaki-Sekimoto Y."/>
            <person name="Mashiguchi K."/>
            <person name="Awai K."/>
            <person name="Shimojima M."/>
            <person name="Masuda S."/>
            <person name="Iwai M."/>
            <person name="Nobusawa T."/>
            <person name="Narise T."/>
            <person name="Kondo S."/>
            <person name="Saito H."/>
            <person name="Sato R."/>
            <person name="Murakawa M."/>
            <person name="Ihara Y."/>
            <person name="Oshima-Yamada Y."/>
            <person name="Ohtaka K."/>
            <person name="Satoh M."/>
            <person name="Sonobe K."/>
            <person name="Ishii M."/>
            <person name="Ohtani R."/>
            <person name="Kanamori-Sato M."/>
            <person name="Honoki R."/>
            <person name="Miyazaki D."/>
            <person name="Mochizuki H."/>
            <person name="Umetsu J."/>
            <person name="Higashi K."/>
            <person name="Shibata D."/>
            <person name="Kamiya Y."/>
            <person name="Sato N."/>
            <person name="Nakamura Y."/>
            <person name="Tabata S."/>
            <person name="Ida S."/>
            <person name="Kurokawa K."/>
            <person name="Ohta H."/>
        </authorList>
    </citation>
    <scope>NUCLEOTIDE SEQUENCE [LARGE SCALE GENOMIC DNA]</scope>
    <source>
        <strain evidence="3 4">NIES-2285</strain>
    </source>
</reference>
<evidence type="ECO:0000313" key="4">
    <source>
        <dbReference type="Proteomes" id="UP000054558"/>
    </source>
</evidence>
<proteinExistence type="predicted"/>
<feature type="region of interest" description="Disordered" evidence="2">
    <location>
        <begin position="367"/>
        <end position="425"/>
    </location>
</feature>
<dbReference type="InterPro" id="IPR043822">
    <property type="entry name" value="EsV_1_7_cys"/>
</dbReference>
<name>A0A1Y1IJF9_KLENI</name>
<dbReference type="OMA" id="QPHDGSY"/>
<dbReference type="AlphaFoldDB" id="A0A1Y1IJF9"/>
<organism evidence="3 4">
    <name type="scientific">Klebsormidium nitens</name>
    <name type="common">Green alga</name>
    <name type="synonym">Ulothrix nitens</name>
    <dbReference type="NCBI Taxonomy" id="105231"/>
    <lineage>
        <taxon>Eukaryota</taxon>
        <taxon>Viridiplantae</taxon>
        <taxon>Streptophyta</taxon>
        <taxon>Klebsormidiophyceae</taxon>
        <taxon>Klebsormidiales</taxon>
        <taxon>Klebsormidiaceae</taxon>
        <taxon>Klebsormidium</taxon>
    </lineage>
</organism>
<feature type="region of interest" description="Disordered" evidence="2">
    <location>
        <begin position="858"/>
        <end position="1004"/>
    </location>
</feature>
<dbReference type="EMBL" id="DF237414">
    <property type="protein sequence ID" value="GAQ88866.1"/>
    <property type="molecule type" value="Genomic_DNA"/>
</dbReference>
<feature type="region of interest" description="Disordered" evidence="2">
    <location>
        <begin position="525"/>
        <end position="597"/>
    </location>
</feature>
<feature type="compositionally biased region" description="Basic and acidic residues" evidence="2">
    <location>
        <begin position="383"/>
        <end position="399"/>
    </location>
</feature>
<keyword evidence="4" id="KW-1185">Reference proteome</keyword>
<dbReference type="SMART" id="SM01425">
    <property type="entry name" value="EsV_1_7"/>
    <property type="match status" value="5"/>
</dbReference>
<keyword evidence="1" id="KW-0175">Coiled coil</keyword>
<sequence length="1216" mass="128154">MPPKASSAAETRVYKGTTNVNGKSYWRHPSRPWVVVRGKVPGLYALLNGPYGAENQIKGYPYGKYVRQSSHTEAVAFLDANGMDINTHDWARLPGDERLLAEWNRQMALYEEKVNGDPNFLEQLRAEGRALGLTDEADQPPDESTMLLRLSARMHVLEKENEELKAANVAQQTMYRKALVEADKMAQKQVMRQFREFQAKEEALKKRIAELEATLAAVPALGEAPPLQITDGGTESGGAGLASAPRGNNGGVSQAANFTEEGRSVRDEGPARGEGGSRGAELDRSIANRAAEAVRFDRSGAHVSGTQEAQFDRGADTQAPRGGPPEEQDGGVDGTGVLSDDEEMLAEILNGGLSGAEAEEAAAYREVGAKRDGQHNVGPPRPSTERGQRENEVEMHSEEFTATGNGGSDPVRSEDQLANPPLADLNLPPGRVLPVIPFGAVENAPAVTPNRPAAATSSVARSTEAARASSVPSVCEASASVPLSGIRAPLETTARETRVERTVPQLPVVSVPRLPNVAVAPRPDGPLPIETITGPRTLQSRVEVERPDQASKGLAAPSRPQAGSGRESVPHNVVTPAGPARVSPNPAANPVDPHLNNQAPVTDNPAGLGGVTADRAAALEGLLQSGVFKSAARHRRKLLMTYKGGKQPAKKPTAPAPRKTDYVRQGEEGYVEGEQSVELGRSSGEARESNGSFRTASGVEQLDGSPGVPPKERGALVAHRSVGVGGPEATSGIAFRSVGNQGARSLLPTEAVGMPGAGVAAPSSAVGATVRRAYFPSELIPAVLTDAGTQATGLGSASATEAASTPVGAIAPAVEPPFVDPRIAPGLGIPVGLQGLGLGLGQSRQPNRPSEQTNMGLEENAVAGQAPEPAKKRAPRKRKSAAETGDPAPRKRKKKVAGEGTSGELGTGVSTEASGEVATRATGTTGGDNVAGTSGGGVPGGAAGGEGTEIRVGARTGVGAEKAKRKRVRKPDSRYFNPDGTRKPAEERPPPKPRRAPNPETERIKNRCRFDGCSKYATFGYPTGPGSIRRARCVAHKLPGMLTDKRCHVEGCEKRAHCRFPGKRVTHCTRHAEPGMINAANNARFCKAEGCEKVATLGWEDQKTAIACHTHKQPGMVRTGAHQLCLAPGCKKRFSHAFLGDKRPSFCKRHAQPGMINIRSLPKCNQPLCKEAVTHGFQGDKRPSRCQQHTLPGMVDFTAGQHVLGRRAEPGLRILA</sequence>
<dbReference type="Pfam" id="PF19114">
    <property type="entry name" value="EsV_1_7_cys"/>
    <property type="match status" value="5"/>
</dbReference>
<feature type="compositionally biased region" description="Basic and acidic residues" evidence="2">
    <location>
        <begin position="260"/>
        <end position="271"/>
    </location>
</feature>
<evidence type="ECO:0000313" key="3">
    <source>
        <dbReference type="EMBL" id="GAQ88866.1"/>
    </source>
</evidence>